<reference evidence="2" key="1">
    <citation type="submission" date="2016-10" db="EMBL/GenBank/DDBJ databases">
        <authorList>
            <person name="Varghese N."/>
            <person name="Submissions S."/>
        </authorList>
    </citation>
    <scope>NUCLEOTIDE SEQUENCE [LARGE SCALE GENOMIC DNA]</scope>
    <source>
        <strain evidence="2">DSM 16089</strain>
    </source>
</reference>
<dbReference type="InterPro" id="IPR003462">
    <property type="entry name" value="ODC_Mu_crystall"/>
</dbReference>
<sequence length="342" mass="35628">MTTVPVPSVPVIGVDEIDAAIDRRGAVEAIAQALRDGVDIESDAPRLFSPLDSGEFLLMPTQSPEHAGIKVVTIAPRNTERGLPKIQAWYLVFDAETLSPLAILEGAHLTTLRTPAVTAVAIRGMLQADPRGARQGIDSLAVLGSGPQAEAHVRTLVDLMPVGEVSIVGRTPSRTAELVERLRADGIRAEAVAAEASAGAGALRACDVVITATSSSTPVLSRGDVGDHAVVAAIGSHGTAHRELAADLVNDADLVVEARASALRENGNLLQARGLADWQAGAQSVTNLRELVAGAFVRREARPAVYTGVGMSWEDLAVVAQILKSALGVDASPQRGNTDVRN</sequence>
<dbReference type="PIRSF" id="PIRSF001439">
    <property type="entry name" value="CryM"/>
    <property type="match status" value="1"/>
</dbReference>
<evidence type="ECO:0000313" key="2">
    <source>
        <dbReference type="Proteomes" id="UP000183750"/>
    </source>
</evidence>
<accession>A0A1H4IRH0</accession>
<dbReference type="InterPro" id="IPR036291">
    <property type="entry name" value="NAD(P)-bd_dom_sf"/>
</dbReference>
<name>A0A1H4IRH0_9MICO</name>
<organism evidence="1 2">
    <name type="scientific">Microbacterium hydrocarbonoxydans</name>
    <dbReference type="NCBI Taxonomy" id="273678"/>
    <lineage>
        <taxon>Bacteria</taxon>
        <taxon>Bacillati</taxon>
        <taxon>Actinomycetota</taxon>
        <taxon>Actinomycetes</taxon>
        <taxon>Micrococcales</taxon>
        <taxon>Microbacteriaceae</taxon>
        <taxon>Microbacterium</taxon>
    </lineage>
</organism>
<evidence type="ECO:0000313" key="1">
    <source>
        <dbReference type="EMBL" id="SEB35898.1"/>
    </source>
</evidence>
<proteinExistence type="predicted"/>
<keyword evidence="2" id="KW-1185">Reference proteome</keyword>
<dbReference type="RefSeq" id="WP_167347487.1">
    <property type="nucleotide sequence ID" value="NZ_FNSQ01000005.1"/>
</dbReference>
<dbReference type="Pfam" id="PF02423">
    <property type="entry name" value="OCD_Mu_crystall"/>
    <property type="match status" value="1"/>
</dbReference>
<dbReference type="Gene3D" id="3.40.50.720">
    <property type="entry name" value="NAD(P)-binding Rossmann-like Domain"/>
    <property type="match status" value="1"/>
</dbReference>
<dbReference type="Proteomes" id="UP000183750">
    <property type="component" value="Unassembled WGS sequence"/>
</dbReference>
<dbReference type="GO" id="GO:0005737">
    <property type="term" value="C:cytoplasm"/>
    <property type="evidence" value="ECO:0007669"/>
    <property type="project" value="TreeGrafter"/>
</dbReference>
<dbReference type="AlphaFoldDB" id="A0A1H4IRH0"/>
<protein>
    <submittedName>
        <fullName evidence="1">Ornithine cyclodeaminase</fullName>
    </submittedName>
</protein>
<dbReference type="PANTHER" id="PTHR13812">
    <property type="entry name" value="KETIMINE REDUCTASE MU-CRYSTALLIN"/>
    <property type="match status" value="1"/>
</dbReference>
<dbReference type="Gene3D" id="3.30.1780.10">
    <property type="entry name" value="ornithine cyclodeaminase, domain 1"/>
    <property type="match status" value="1"/>
</dbReference>
<dbReference type="EMBL" id="FNSQ01000005">
    <property type="protein sequence ID" value="SEB35898.1"/>
    <property type="molecule type" value="Genomic_DNA"/>
</dbReference>
<dbReference type="InterPro" id="IPR023401">
    <property type="entry name" value="ODC_N"/>
</dbReference>
<dbReference type="PANTHER" id="PTHR13812:SF19">
    <property type="entry name" value="KETIMINE REDUCTASE MU-CRYSTALLIN"/>
    <property type="match status" value="1"/>
</dbReference>
<dbReference type="SUPFAM" id="SSF51735">
    <property type="entry name" value="NAD(P)-binding Rossmann-fold domains"/>
    <property type="match status" value="1"/>
</dbReference>
<gene>
    <name evidence="1" type="ORF">SAMN04489807_0113</name>
</gene>